<dbReference type="EMBL" id="BDIP01003280">
    <property type="protein sequence ID" value="GCA63367.1"/>
    <property type="molecule type" value="Genomic_DNA"/>
</dbReference>
<accession>A0A391NP69</accession>
<sequence>VGALLLLLLQPGIGCRCARIYVFGGYQA</sequence>
<protein>
    <submittedName>
        <fullName evidence="1">Uncharacterized protein</fullName>
    </submittedName>
</protein>
<proteinExistence type="predicted"/>
<dbReference type="AlphaFoldDB" id="A0A391NP69"/>
<keyword evidence="2" id="KW-1185">Reference proteome</keyword>
<evidence type="ECO:0000313" key="2">
    <source>
        <dbReference type="Proteomes" id="UP000265618"/>
    </source>
</evidence>
<evidence type="ECO:0000313" key="1">
    <source>
        <dbReference type="EMBL" id="GCA63367.1"/>
    </source>
</evidence>
<reference evidence="1 2" key="1">
    <citation type="journal article" date="2018" name="PLoS ONE">
        <title>The draft genome of Kipferlia bialata reveals reductive genome evolution in fornicate parasites.</title>
        <authorList>
            <person name="Tanifuji G."/>
            <person name="Takabayashi S."/>
            <person name="Kume K."/>
            <person name="Takagi M."/>
            <person name="Nakayama T."/>
            <person name="Kamikawa R."/>
            <person name="Inagaki Y."/>
            <person name="Hashimoto T."/>
        </authorList>
    </citation>
    <scope>NUCLEOTIDE SEQUENCE [LARGE SCALE GENOMIC DNA]</scope>
    <source>
        <strain evidence="1">NY0173</strain>
    </source>
</reference>
<gene>
    <name evidence="1" type="ORF">KIPB_009550</name>
</gene>
<comment type="caution">
    <text evidence="1">The sequence shown here is derived from an EMBL/GenBank/DDBJ whole genome shotgun (WGS) entry which is preliminary data.</text>
</comment>
<name>A0A391NP69_9EUKA</name>
<feature type="non-terminal residue" evidence="1">
    <location>
        <position position="1"/>
    </location>
</feature>
<dbReference type="Proteomes" id="UP000265618">
    <property type="component" value="Unassembled WGS sequence"/>
</dbReference>
<organism evidence="1 2">
    <name type="scientific">Kipferlia bialata</name>
    <dbReference type="NCBI Taxonomy" id="797122"/>
    <lineage>
        <taxon>Eukaryota</taxon>
        <taxon>Metamonada</taxon>
        <taxon>Carpediemonas-like organisms</taxon>
        <taxon>Kipferlia</taxon>
    </lineage>
</organism>